<keyword evidence="3" id="KW-0238">DNA-binding</keyword>
<proteinExistence type="predicted"/>
<dbReference type="InterPro" id="IPR001138">
    <property type="entry name" value="Zn2Cys6_DnaBD"/>
</dbReference>
<evidence type="ECO:0000256" key="2">
    <source>
        <dbReference type="ARBA" id="ARBA00022723"/>
    </source>
</evidence>
<dbReference type="SMART" id="SM00066">
    <property type="entry name" value="GAL4"/>
    <property type="match status" value="1"/>
</dbReference>
<dbReference type="Pfam" id="PF00172">
    <property type="entry name" value="Zn_clus"/>
    <property type="match status" value="1"/>
</dbReference>
<dbReference type="CDD" id="cd12148">
    <property type="entry name" value="fungal_TF_MHR"/>
    <property type="match status" value="1"/>
</dbReference>
<dbReference type="PROSITE" id="PS50048">
    <property type="entry name" value="ZN2_CY6_FUNGAL_2"/>
    <property type="match status" value="1"/>
</dbReference>
<dbReference type="InterPro" id="IPR050987">
    <property type="entry name" value="AtrR-like"/>
</dbReference>
<dbReference type="OMA" id="IQAWALM"/>
<sequence length="653" mass="71802">MTRSKVLDEQRKRIGQACKGCQNRKQKCDGQAPCSGCEKRGHACTYDPDRKRKSISRIPKHGVFGPASKTLPLQFQGQAKLEPGNSSTLRSPLGGSLLHSGAYEPSSAMSEWSSASDMPPDRYESAAATRAHSQVSASVCGSSTASFLAEIKKLVLPLAGPCPFTQSQENFTRLRSNAHPPVPPDTVPLPDRQVAEQLVSAAGQYSNHLVEILDESMTQKLLQTCYSGLRPQEPGRTCLLYLLLAAGSASLEAQKKPQYSGSESPLSDTLGEADRYFDYVEATMLRIGSFEHFEIWMIQAWALMTIYSLSASKWNAADAYIGLAVRAAYVLGINQVQGASPRAAPEGKASAVHAKLWKCLFVLDSLVAALLGRQPQALKEDKCKPTAAPGDCSPSSPNSGRDDCLEFNVASAKAIRKTLKLVYNPRHFPAEKAHSMLHQAQLQPPLGPADSSATLHARLFRNYAMMLLTRPFFVQELYQLSKQKFPERLDTTWRQLSETCITTAHHTIECIFDAYNQPPQLTNDYIWRRAGKFRKKETDTNLSLHRQCLFTAVLIILSNQFFGFYESPNSETTIVQAFTVLDQCSSVPSSDYMESAVPQLNTWNGFMPSINPPPRCGSDAGCYGLVPPDGYAGDAVQMSQEYTAFPGQQVYLS</sequence>
<evidence type="ECO:0000313" key="8">
    <source>
        <dbReference type="Proteomes" id="UP000243081"/>
    </source>
</evidence>
<keyword evidence="8" id="KW-1185">Reference proteome</keyword>
<gene>
    <name evidence="7" type="ORF">LLEC1_02253</name>
</gene>
<feature type="region of interest" description="Disordered" evidence="5">
    <location>
        <begin position="81"/>
        <end position="102"/>
    </location>
</feature>
<dbReference type="Pfam" id="PF04082">
    <property type="entry name" value="Fungal_trans"/>
    <property type="match status" value="1"/>
</dbReference>
<feature type="domain" description="Zn(2)-C6 fungal-type" evidence="6">
    <location>
        <begin position="17"/>
        <end position="46"/>
    </location>
</feature>
<keyword evidence="2" id="KW-0479">Metal-binding</keyword>
<dbReference type="CDD" id="cd00067">
    <property type="entry name" value="GAL4"/>
    <property type="match status" value="1"/>
</dbReference>
<dbReference type="SMART" id="SM00906">
    <property type="entry name" value="Fungal_trans"/>
    <property type="match status" value="1"/>
</dbReference>
<evidence type="ECO:0000313" key="7">
    <source>
        <dbReference type="EMBL" id="OAQ96984.1"/>
    </source>
</evidence>
<dbReference type="EMBL" id="LUKN01003756">
    <property type="protein sequence ID" value="OAQ96984.1"/>
    <property type="molecule type" value="Genomic_DNA"/>
</dbReference>
<dbReference type="PANTHER" id="PTHR46910">
    <property type="entry name" value="TRANSCRIPTION FACTOR PDR1"/>
    <property type="match status" value="1"/>
</dbReference>
<dbReference type="GO" id="GO:0008270">
    <property type="term" value="F:zinc ion binding"/>
    <property type="evidence" value="ECO:0007669"/>
    <property type="project" value="InterPro"/>
</dbReference>
<feature type="region of interest" description="Disordered" evidence="5">
    <location>
        <begin position="380"/>
        <end position="399"/>
    </location>
</feature>
<dbReference type="InterPro" id="IPR007219">
    <property type="entry name" value="XnlR_reg_dom"/>
</dbReference>
<dbReference type="GO" id="GO:0005634">
    <property type="term" value="C:nucleus"/>
    <property type="evidence" value="ECO:0007669"/>
    <property type="project" value="UniProtKB-SubCell"/>
</dbReference>
<evidence type="ECO:0000256" key="5">
    <source>
        <dbReference type="SAM" id="MobiDB-lite"/>
    </source>
</evidence>
<protein>
    <recommendedName>
        <fullName evidence="6">Zn(2)-C6 fungal-type domain-containing protein</fullName>
    </recommendedName>
</protein>
<accession>A0A179I444</accession>
<dbReference type="Proteomes" id="UP000243081">
    <property type="component" value="Unassembled WGS sequence"/>
</dbReference>
<organism evidence="7 8">
    <name type="scientific">Cordyceps confragosa</name>
    <name type="common">Lecanicillium lecanii</name>
    <dbReference type="NCBI Taxonomy" id="2714763"/>
    <lineage>
        <taxon>Eukaryota</taxon>
        <taxon>Fungi</taxon>
        <taxon>Dikarya</taxon>
        <taxon>Ascomycota</taxon>
        <taxon>Pezizomycotina</taxon>
        <taxon>Sordariomycetes</taxon>
        <taxon>Hypocreomycetidae</taxon>
        <taxon>Hypocreales</taxon>
        <taxon>Cordycipitaceae</taxon>
        <taxon>Akanthomyces</taxon>
    </lineage>
</organism>
<reference evidence="7 8" key="1">
    <citation type="submission" date="2016-03" db="EMBL/GenBank/DDBJ databases">
        <title>Fine-scale spatial genetic structure of a fungal parasite of coffee scale insects.</title>
        <authorList>
            <person name="Jackson D."/>
            <person name="Zemenick K.A."/>
            <person name="Malloure B."/>
            <person name="Quandt C.A."/>
            <person name="James T.Y."/>
        </authorList>
    </citation>
    <scope>NUCLEOTIDE SEQUENCE [LARGE SCALE GENOMIC DNA]</scope>
    <source>
        <strain evidence="7 8">UM487</strain>
    </source>
</reference>
<dbReference type="Gene3D" id="4.10.240.10">
    <property type="entry name" value="Zn(2)-C6 fungal-type DNA-binding domain"/>
    <property type="match status" value="1"/>
</dbReference>
<dbReference type="GO" id="GO:0003677">
    <property type="term" value="F:DNA binding"/>
    <property type="evidence" value="ECO:0007669"/>
    <property type="project" value="UniProtKB-KW"/>
</dbReference>
<dbReference type="OrthoDB" id="4064873at2759"/>
<evidence type="ECO:0000259" key="6">
    <source>
        <dbReference type="PROSITE" id="PS50048"/>
    </source>
</evidence>
<evidence type="ECO:0000256" key="4">
    <source>
        <dbReference type="ARBA" id="ARBA00023242"/>
    </source>
</evidence>
<dbReference type="PANTHER" id="PTHR46910:SF3">
    <property type="entry name" value="HALOTOLERANCE PROTEIN 9-RELATED"/>
    <property type="match status" value="1"/>
</dbReference>
<name>A0A179I444_CORDF</name>
<dbReference type="AlphaFoldDB" id="A0A179I444"/>
<dbReference type="InterPro" id="IPR036864">
    <property type="entry name" value="Zn2-C6_fun-type_DNA-bd_sf"/>
</dbReference>
<keyword evidence="4" id="KW-0539">Nucleus</keyword>
<dbReference type="GO" id="GO:0000981">
    <property type="term" value="F:DNA-binding transcription factor activity, RNA polymerase II-specific"/>
    <property type="evidence" value="ECO:0007669"/>
    <property type="project" value="InterPro"/>
</dbReference>
<dbReference type="SUPFAM" id="SSF57701">
    <property type="entry name" value="Zn2/Cys6 DNA-binding domain"/>
    <property type="match status" value="1"/>
</dbReference>
<evidence type="ECO:0000256" key="3">
    <source>
        <dbReference type="ARBA" id="ARBA00023125"/>
    </source>
</evidence>
<comment type="subcellular location">
    <subcellularLocation>
        <location evidence="1">Nucleus</location>
    </subcellularLocation>
</comment>
<comment type="caution">
    <text evidence="7">The sequence shown here is derived from an EMBL/GenBank/DDBJ whole genome shotgun (WGS) entry which is preliminary data.</text>
</comment>
<evidence type="ECO:0000256" key="1">
    <source>
        <dbReference type="ARBA" id="ARBA00004123"/>
    </source>
</evidence>
<dbReference type="GO" id="GO:0006351">
    <property type="term" value="P:DNA-templated transcription"/>
    <property type="evidence" value="ECO:0007669"/>
    <property type="project" value="InterPro"/>
</dbReference>